<feature type="region of interest" description="Disordered" evidence="1">
    <location>
        <begin position="1690"/>
        <end position="1716"/>
    </location>
</feature>
<evidence type="ECO:0000313" key="3">
    <source>
        <dbReference type="EMBL" id="KXS97029.1"/>
    </source>
</evidence>
<protein>
    <recommendedName>
        <fullName evidence="2">F-box domain-containing protein</fullName>
    </recommendedName>
</protein>
<feature type="region of interest" description="Disordered" evidence="1">
    <location>
        <begin position="889"/>
        <end position="917"/>
    </location>
</feature>
<feature type="compositionally biased region" description="Basic residues" evidence="1">
    <location>
        <begin position="1050"/>
        <end position="1059"/>
    </location>
</feature>
<feature type="compositionally biased region" description="Polar residues" evidence="1">
    <location>
        <begin position="715"/>
        <end position="733"/>
    </location>
</feature>
<feature type="region of interest" description="Disordered" evidence="1">
    <location>
        <begin position="1131"/>
        <end position="1165"/>
    </location>
</feature>
<evidence type="ECO:0000256" key="1">
    <source>
        <dbReference type="SAM" id="MobiDB-lite"/>
    </source>
</evidence>
<feature type="region of interest" description="Disordered" evidence="1">
    <location>
        <begin position="1413"/>
        <end position="1468"/>
    </location>
</feature>
<feature type="compositionally biased region" description="Polar residues" evidence="1">
    <location>
        <begin position="1437"/>
        <end position="1458"/>
    </location>
</feature>
<gene>
    <name evidence="3" type="ORF">AC578_2872</name>
</gene>
<dbReference type="Proteomes" id="UP000070133">
    <property type="component" value="Unassembled WGS sequence"/>
</dbReference>
<feature type="compositionally biased region" description="Polar residues" evidence="1">
    <location>
        <begin position="104"/>
        <end position="124"/>
    </location>
</feature>
<sequence>MPFTDQVSSISGRNSRASNVSGATGASRSQHRSPPTSGPPNDTLVNAGVLSMLKTSTDTGDIGALSFNSSRIPAVPGTAARGRRGHASRPSMSAQHHPSRHQYAPSQTSRVSSQWDASSTQRRGSLTSMQSMPPSLPPLHTGRPSLQMANSNPDANPRDSRSYSMTSAPQAGQLPRHRSATSLKSQGHEPRGSSRMPPGPVPPMPENRPPFVYPTRLKRPGFRSPSPALSDTYAQGQYPGMPQMPRQPPGPHPPPVAAYNGYGPGYAADFGQHLNVQHPPYAGNTSPGPGYPPNHYGHSPGPMRPGPNMGMPHAMQQPYAPQYPMQLPANNYQQPAGYGPQYPPRAGYPAYGPAPQPPPQVRRGPPPSNIGPKAHQMFHNAARMARTTPHRTDTPMTDGGAPSSDPASSSSAPDSSNPPTPKDPTTIRVAVDPAFIDPALLDLPDSPSDPVLPNAKYFEYAEGLDRAADDQEMDVPHRSIPPSGFVQRVKMMLESKAAAEAAANAEAEQASQQQLYHHYEQHFSQHFDVEHDHVEVSELDVHELAANETPRFTVIEEFEAPVELPASPVKLAELDAMEGQTTRITRDMIQAELGPSSVDNTLQQAQPDESTANVLAQLVENGYDNKPEAPAHERRPTTESHSRKSSRQSQQGLGNKRRQDSVQEAITEVSVEASLPTGADYAMRFSAPIDTTIASDETQSKDPFALDADTITLQQQQSLKDATTKSGETSESGNDGKKTPAEQLIRESIFLERTPVSPLHPNEIVKRSSAVSPLNSEFRGIDSTLHIIGDKRESTTTEERSNLDSLSADDSIPPPTPRTPKTYSKSVQLRPSIAVTDTGSTSTNRFSLPGDLSTVGDSTMTGSDMITDVAVRFSLPQTSITVGKPQIIEVSPGNTPDKSKADLNGPQAAEVQGLKNSRRSSVTFADEIAPLNIAKKPEPAKAVTESSYSKGKSIIRKPSPRDDVSMNSFGRDSRDSNTEIRAQPTSHANNMNSRFGTAHLPGLKEESIEDMSISDHKRSTDGGQFPLPARIAAVKAMQERRMQESADKAKARRQARQHNRPLGDTRDLPSLNFSRIDLFEKLNDALEIKPSKSMEIMRRRDFSGIHCPSPQRPTSTEPLRERYTSFFAKPDEISLPDEHAVSEDDDEAEIESEPEAEQSNALVPTVQVQENTQLDDSDVEQDRNRPLSPEDFLSVASQANRLSIPSVSALSDRLSELIPGLRNLQNLRLDSILPELVEARSGNRDSVVGRPETVLTNRTSAGFRTLAERAEEIVVNGTHDSLGLNKELPLLPGSTSADKFASTKSYDGKSSYLSGSVSMPLDFDQDVARPSSALMRTKAPTTEEEVAKLLPSEMNPITRMANKRSQILSQPSSRPWNVDKNYPWSETKIEIDLSVPSPAHTRKSLAKEALLERRTRSLDIPPSSATPGSTKGADIGSITTSHLDSNASINTEQLTGVSPSHLRKQSKRSVIGSFTRKFGLSSGRKEGVSDEEATTKSVGKSPVPRQTSRHSDHPSHRPGDRYPTSSLTPPANFALDEVRSFFSDNSSERDRTASYLKRLTHFKGKGKSVRLEGNNQAQAQSLDGAGSNTEYSAGLMNEMGPAQSTAHVYDANGMNKTEFYVKRFGEKLRHLFARAGQLARSFSTRTSRRGAERGQDDWLADSLYSGPTLPAEDTMAKKASIFDRFTSMTRDKRSNTASTAQHHQSTIPPTHHEATAPKSSLLKLPAELLIQIFNQISFVDLLAFRLTSRQANSLISHGDLPRERMTVHHRHQTLREEDLQLYMQLYPPPQPFTFTYLLQFHRRTNSALLFEKALHWFIADFIMMNPDLWPSSGSDRFQPFPITYLPPEYALVRKNMVPLLLTIQHYLEHLRHEYLKSGECAPSKRKNKQKTTRINAPLNPDRIFESSAAYHNPNHLLNTHHMFMILCWVMKRLFDPASHHHRATRLFVSYATHTSLLSDSHVRMYVLLANLQGLSALLRHDSYKQRRKTIFKFLASLDPHASDSWEEAWVKCSLEYNNPSSSLPTKAQATRLLSSSIGWHDIWIHSARTIFLRHRFLQSRQLRVVARGTQRLTLLCSTDISGYHGVQGRRLVGESLGRGDGESR</sequence>
<feature type="compositionally biased region" description="Low complexity" evidence="1">
    <location>
        <begin position="398"/>
        <end position="415"/>
    </location>
</feature>
<accession>A0A139H3T8</accession>
<dbReference type="SMART" id="SM00256">
    <property type="entry name" value="FBOX"/>
    <property type="match status" value="1"/>
</dbReference>
<feature type="compositionally biased region" description="Basic and acidic residues" evidence="1">
    <location>
        <begin position="1131"/>
        <end position="1142"/>
    </location>
</feature>
<feature type="compositionally biased region" description="Pro residues" evidence="1">
    <location>
        <begin position="352"/>
        <end position="369"/>
    </location>
</feature>
<feature type="region of interest" description="Disordered" evidence="1">
    <location>
        <begin position="937"/>
        <end position="994"/>
    </location>
</feature>
<evidence type="ECO:0000259" key="2">
    <source>
        <dbReference type="PROSITE" id="PS50181"/>
    </source>
</evidence>
<dbReference type="PROSITE" id="PS50181">
    <property type="entry name" value="FBOX"/>
    <property type="match status" value="1"/>
</dbReference>
<feature type="region of interest" description="Disordered" evidence="1">
    <location>
        <begin position="789"/>
        <end position="827"/>
    </location>
</feature>
<feature type="region of interest" description="Disordered" evidence="1">
    <location>
        <begin position="1044"/>
        <end position="1069"/>
    </location>
</feature>
<feature type="compositionally biased region" description="Pro residues" evidence="1">
    <location>
        <begin position="197"/>
        <end position="212"/>
    </location>
</feature>
<feature type="region of interest" description="Disordered" evidence="1">
    <location>
        <begin position="715"/>
        <end position="741"/>
    </location>
</feature>
<dbReference type="SUPFAM" id="SSF81383">
    <property type="entry name" value="F-box domain"/>
    <property type="match status" value="1"/>
</dbReference>
<proteinExistence type="predicted"/>
<feature type="region of interest" description="Disordered" evidence="1">
    <location>
        <begin position="328"/>
        <end position="374"/>
    </location>
</feature>
<feature type="compositionally biased region" description="Low complexity" evidence="1">
    <location>
        <begin position="235"/>
        <end position="244"/>
    </location>
</feature>
<feature type="compositionally biased region" description="Low complexity" evidence="1">
    <location>
        <begin position="328"/>
        <end position="351"/>
    </location>
</feature>
<feature type="region of interest" description="Disordered" evidence="1">
    <location>
        <begin position="1"/>
        <end position="300"/>
    </location>
</feature>
<feature type="region of interest" description="Disordered" evidence="1">
    <location>
        <begin position="1480"/>
        <end position="1530"/>
    </location>
</feature>
<feature type="compositionally biased region" description="Polar residues" evidence="1">
    <location>
        <begin position="1695"/>
        <end position="1708"/>
    </location>
</feature>
<feature type="compositionally biased region" description="Basic and acidic residues" evidence="1">
    <location>
        <begin position="1509"/>
        <end position="1520"/>
    </location>
</feature>
<feature type="region of interest" description="Disordered" evidence="1">
    <location>
        <begin position="622"/>
        <end position="663"/>
    </location>
</feature>
<dbReference type="InterPro" id="IPR001810">
    <property type="entry name" value="F-box_dom"/>
</dbReference>
<dbReference type="CDD" id="cd09917">
    <property type="entry name" value="F-box_SF"/>
    <property type="match status" value="1"/>
</dbReference>
<feature type="domain" description="F-box" evidence="2">
    <location>
        <begin position="1718"/>
        <end position="1765"/>
    </location>
</feature>
<evidence type="ECO:0000313" key="4">
    <source>
        <dbReference type="Proteomes" id="UP000070133"/>
    </source>
</evidence>
<dbReference type="InterPro" id="IPR036047">
    <property type="entry name" value="F-box-like_dom_sf"/>
</dbReference>
<dbReference type="STRING" id="321146.A0A139H3T8"/>
<dbReference type="Pfam" id="PF00646">
    <property type="entry name" value="F-box"/>
    <property type="match status" value="1"/>
</dbReference>
<feature type="compositionally biased region" description="Basic and acidic residues" evidence="1">
    <location>
        <begin position="623"/>
        <end position="642"/>
    </location>
</feature>
<feature type="compositionally biased region" description="Basic and acidic residues" evidence="1">
    <location>
        <begin position="789"/>
        <end position="802"/>
    </location>
</feature>
<feature type="compositionally biased region" description="Acidic residues" evidence="1">
    <location>
        <begin position="1143"/>
        <end position="1156"/>
    </location>
</feature>
<feature type="region of interest" description="Disordered" evidence="1">
    <location>
        <begin position="388"/>
        <end position="426"/>
    </location>
</feature>
<dbReference type="EMBL" id="LFZN01000155">
    <property type="protein sequence ID" value="KXS97029.1"/>
    <property type="molecule type" value="Genomic_DNA"/>
</dbReference>
<reference evidence="3 4" key="1">
    <citation type="submission" date="2015-07" db="EMBL/GenBank/DDBJ databases">
        <title>Comparative genomics of the Sigatoka disease complex on banana suggests a link between parallel evolutionary changes in Pseudocercospora fijiensis and Pseudocercospora eumusae and increased virulence on the banana host.</title>
        <authorList>
            <person name="Chang T.-C."/>
            <person name="Salvucci A."/>
            <person name="Crous P.W."/>
            <person name="Stergiopoulos I."/>
        </authorList>
    </citation>
    <scope>NUCLEOTIDE SEQUENCE [LARGE SCALE GENOMIC DNA]</scope>
    <source>
        <strain evidence="3 4">CBS 114824</strain>
    </source>
</reference>
<feature type="compositionally biased region" description="Low complexity" evidence="1">
    <location>
        <begin position="257"/>
        <end position="268"/>
    </location>
</feature>
<dbReference type="OrthoDB" id="3922633at2759"/>
<comment type="caution">
    <text evidence="3">The sequence shown here is derived from an EMBL/GenBank/DDBJ whole genome shotgun (WGS) entry which is preliminary data.</text>
</comment>
<feature type="compositionally biased region" description="Polar residues" evidence="1">
    <location>
        <begin position="835"/>
        <end position="846"/>
    </location>
</feature>
<feature type="region of interest" description="Disordered" evidence="1">
    <location>
        <begin position="835"/>
        <end position="854"/>
    </location>
</feature>
<feature type="compositionally biased region" description="Polar residues" evidence="1">
    <location>
        <begin position="979"/>
        <end position="994"/>
    </location>
</feature>
<organism evidence="3 4">
    <name type="scientific">Pseudocercospora eumusae</name>
    <dbReference type="NCBI Taxonomy" id="321146"/>
    <lineage>
        <taxon>Eukaryota</taxon>
        <taxon>Fungi</taxon>
        <taxon>Dikarya</taxon>
        <taxon>Ascomycota</taxon>
        <taxon>Pezizomycotina</taxon>
        <taxon>Dothideomycetes</taxon>
        <taxon>Dothideomycetidae</taxon>
        <taxon>Mycosphaerellales</taxon>
        <taxon>Mycosphaerellaceae</taxon>
        <taxon>Pseudocercospora</taxon>
    </lineage>
</organism>
<name>A0A139H3T8_9PEZI</name>
<feature type="compositionally biased region" description="Pro residues" evidence="1">
    <location>
        <begin position="245"/>
        <end position="256"/>
    </location>
</feature>
<keyword evidence="4" id="KW-1185">Reference proteome</keyword>
<feature type="compositionally biased region" description="Polar residues" evidence="1">
    <location>
        <begin position="1"/>
        <end position="44"/>
    </location>
</feature>